<comment type="caution">
    <text evidence="1">The sequence shown here is derived from an EMBL/GenBank/DDBJ whole genome shotgun (WGS) entry which is preliminary data.</text>
</comment>
<evidence type="ECO:0000313" key="2">
    <source>
        <dbReference type="Proteomes" id="UP000270224"/>
    </source>
</evidence>
<proteinExistence type="predicted"/>
<protein>
    <submittedName>
        <fullName evidence="1">Uncharacterized protein</fullName>
    </submittedName>
</protein>
<dbReference type="AlphaFoldDB" id="A0A3N0WV96"/>
<dbReference type="Proteomes" id="UP000270224">
    <property type="component" value="Unassembled WGS sequence"/>
</dbReference>
<accession>A0A3N0WV96</accession>
<organism evidence="1 2">
    <name type="scientific">Kaistella daneshvariae</name>
    <dbReference type="NCBI Taxonomy" id="2487074"/>
    <lineage>
        <taxon>Bacteria</taxon>
        <taxon>Pseudomonadati</taxon>
        <taxon>Bacteroidota</taxon>
        <taxon>Flavobacteriia</taxon>
        <taxon>Flavobacteriales</taxon>
        <taxon>Weeksellaceae</taxon>
        <taxon>Chryseobacterium group</taxon>
        <taxon>Kaistella</taxon>
    </lineage>
</organism>
<sequence length="98" mass="11710">MKARLILTLIKNIHKLNLEKKIFNYEADFRGLLGKFFKNKKWFYFLAPVAAASFCGTKWSERYSGKRVTLFGRCENQVAPKKKPLQKMKWLLFRMKNF</sequence>
<dbReference type="EMBL" id="RJUG01000003">
    <property type="protein sequence ID" value="ROI09000.1"/>
    <property type="molecule type" value="Genomic_DNA"/>
</dbReference>
<reference evidence="2" key="1">
    <citation type="submission" date="2018-11" db="EMBL/GenBank/DDBJ databases">
        <title>Proposal to divide the Flavobacteriaceae and reorganize its genera based on Amino Acid Identity values calculated from whole genome sequences.</title>
        <authorList>
            <person name="Nicholson A.C."/>
            <person name="Gulvik C.A."/>
            <person name="Whitney A.M."/>
            <person name="Humrighouse B.W."/>
            <person name="Bell M."/>
            <person name="Holmes B."/>
            <person name="Steigerwalt A."/>
            <person name="Villarma A."/>
            <person name="Sheth M."/>
            <person name="Batra D."/>
            <person name="Pryor J."/>
            <person name="Bernardet J.-F."/>
            <person name="Hugo C."/>
            <person name="Kampfer P."/>
            <person name="Newman J."/>
            <person name="Mcquiston J.R."/>
        </authorList>
    </citation>
    <scope>NUCLEOTIDE SEQUENCE [LARGE SCALE GENOMIC DNA]</scope>
    <source>
        <strain evidence="2">H3056</strain>
    </source>
</reference>
<gene>
    <name evidence="1" type="ORF">EGI11_06150</name>
</gene>
<name>A0A3N0WV96_9FLAO</name>
<evidence type="ECO:0000313" key="1">
    <source>
        <dbReference type="EMBL" id="ROI09000.1"/>
    </source>
</evidence>
<reference evidence="2" key="2">
    <citation type="submission" date="2018-11" db="EMBL/GenBank/DDBJ databases">
        <title>Proposal to divide the Flavobacteriaceae and reorganize its genera based on Amino Acid Identity values calculated from whole genome sequences.</title>
        <authorList>
            <person name="Nicholson A.C."/>
            <person name="Gulvik C.A."/>
            <person name="Whitney A.M."/>
            <person name="Humrighouse B.W."/>
            <person name="Bell M."/>
            <person name="Holmens B."/>
            <person name="Steigerwalt A."/>
            <person name="Villarma A."/>
            <person name="Sheth M."/>
            <person name="Batra D."/>
            <person name="Pryor J."/>
            <person name="Bernardet J.-F."/>
            <person name="Hugo C."/>
            <person name="Kampfer P."/>
            <person name="Newman J."/>
            <person name="Mcquiston J.R."/>
        </authorList>
    </citation>
    <scope>NUCLEOTIDE SEQUENCE [LARGE SCALE GENOMIC DNA]</scope>
    <source>
        <strain evidence="2">H3056</strain>
    </source>
</reference>